<organism evidence="9 10">
    <name type="scientific">Bifidobacterium callitrichidarum</name>
    <dbReference type="NCBI Taxonomy" id="2052941"/>
    <lineage>
        <taxon>Bacteria</taxon>
        <taxon>Bacillati</taxon>
        <taxon>Actinomycetota</taxon>
        <taxon>Actinomycetes</taxon>
        <taxon>Bifidobacteriales</taxon>
        <taxon>Bifidobacteriaceae</taxon>
        <taxon>Bifidobacterium</taxon>
    </lineage>
</organism>
<feature type="domain" description="Gram-positive cocci surface proteins LPxTG" evidence="7">
    <location>
        <begin position="394"/>
        <end position="431"/>
    </location>
</feature>
<evidence type="ECO:0000256" key="6">
    <source>
        <dbReference type="SAM" id="SignalP"/>
    </source>
</evidence>
<proteinExistence type="predicted"/>
<keyword evidence="2" id="KW-0964">Secreted</keyword>
<dbReference type="InterPro" id="IPR019931">
    <property type="entry name" value="LPXTG_anchor"/>
</dbReference>
<comment type="caution">
    <text evidence="9">The sequence shown here is derived from an EMBL/GenBank/DDBJ whole genome shotgun (WGS) entry which is preliminary data.</text>
</comment>
<dbReference type="GO" id="GO:0005975">
    <property type="term" value="P:carbohydrate metabolic process"/>
    <property type="evidence" value="ECO:0007669"/>
    <property type="project" value="UniProtKB-ARBA"/>
</dbReference>
<evidence type="ECO:0000256" key="3">
    <source>
        <dbReference type="ARBA" id="ARBA00022729"/>
    </source>
</evidence>
<feature type="signal peptide" evidence="6">
    <location>
        <begin position="1"/>
        <end position="29"/>
    </location>
</feature>
<gene>
    <name evidence="9" type="ORF">DF196_12070</name>
</gene>
<reference evidence="9 10" key="1">
    <citation type="journal article" date="2018" name="Int. J. Syst. Evol. Microbiol.">
        <title>Bifidobacterium callitrichidarum sp. nov. from the faeces of the emperor tamarin (Saguinus imperator).</title>
        <authorList>
            <person name="Modesto M."/>
            <person name="Michelini S."/>
            <person name="Sansosti M.C."/>
            <person name="De Filippo C."/>
            <person name="Cavalieri D."/>
            <person name="Qvirist L."/>
            <person name="Andlid T."/>
            <person name="Spiezio C."/>
            <person name="Sandri C."/>
            <person name="Pascarelli S."/>
            <person name="Sgorbati B."/>
            <person name="Mattarelli P."/>
        </authorList>
    </citation>
    <scope>NUCLEOTIDE SEQUENCE [LARGE SCALE GENOMIC DNA]</scope>
    <source>
        <strain evidence="9 10">TRI 5</strain>
    </source>
</reference>
<evidence type="ECO:0000313" key="9">
    <source>
        <dbReference type="EMBL" id="PWG62552.1"/>
    </source>
</evidence>
<keyword evidence="5" id="KW-0812">Transmembrane</keyword>
<dbReference type="Pfam" id="PF00746">
    <property type="entry name" value="Gram_pos_anchor"/>
    <property type="match status" value="1"/>
</dbReference>
<evidence type="ECO:0000259" key="7">
    <source>
        <dbReference type="Pfam" id="PF00746"/>
    </source>
</evidence>
<keyword evidence="5" id="KW-0472">Membrane</keyword>
<keyword evidence="4" id="KW-0572">Peptidoglycan-anchor</keyword>
<dbReference type="Pfam" id="PF17802">
    <property type="entry name" value="SpaA"/>
    <property type="match status" value="1"/>
</dbReference>
<accession>A0A2U2N0G2</accession>
<evidence type="ECO:0000256" key="1">
    <source>
        <dbReference type="ARBA" id="ARBA00022512"/>
    </source>
</evidence>
<dbReference type="InterPro" id="IPR041033">
    <property type="entry name" value="SpaA_PFL_dom_1"/>
</dbReference>
<name>A0A2U2N0G2_9BIFI</name>
<keyword evidence="3 6" id="KW-0732">Signal</keyword>
<evidence type="ECO:0000256" key="5">
    <source>
        <dbReference type="SAM" id="Phobius"/>
    </source>
</evidence>
<dbReference type="InterPro" id="IPR013783">
    <property type="entry name" value="Ig-like_fold"/>
</dbReference>
<sequence length="437" mass="46608">MQMRKLFAGLAAVATLLGGMAFSVTTANADGETGVVSSLGDGTITLKSDNVKNFQDADGNSRVFQYIKLAGYKLTPETNTTGQTKYLTLVTNTAYETQIKDAITTTWPSETVPADVDPLVWATTKTIDETTWRTFITNLGKKLAEGTGTTLPTIKPDVTAGTDTNPATAKFDFNSTNPVSGPGLYVLLDTTTKFPAEGPNANNCTITYGKLQAMLVGTKIEDASVKNADGTLIIEGKKSNLAAGTGEPKTNITTNCKPNGYFEKTGPDGKGLQGVEFTVYKVKDNTVQDSDFVPSDKSSGSIDTNKFEVVTTIGKNGVLTSNNDGHVAINNWEAGDYYVVESGMPTGNYYLKEFRAYLKIHVEEGAKASFTITDLNPNKLLTEDGGIYRYKNVTSTSQLPKTGAEGIALFFVVAALLAGAGVTVFLKSRKTKAMLNA</sequence>
<feature type="domain" description="SpaA-like prealbumin fold" evidence="8">
    <location>
        <begin position="263"/>
        <end position="374"/>
    </location>
</feature>
<dbReference type="EMBL" id="QFFM01000034">
    <property type="protein sequence ID" value="PWG62552.1"/>
    <property type="molecule type" value="Genomic_DNA"/>
</dbReference>
<evidence type="ECO:0000259" key="8">
    <source>
        <dbReference type="Pfam" id="PF17802"/>
    </source>
</evidence>
<keyword evidence="1" id="KW-0134">Cell wall</keyword>
<evidence type="ECO:0000256" key="4">
    <source>
        <dbReference type="ARBA" id="ARBA00023088"/>
    </source>
</evidence>
<feature type="transmembrane region" description="Helical" evidence="5">
    <location>
        <begin position="407"/>
        <end position="426"/>
    </location>
</feature>
<evidence type="ECO:0000256" key="2">
    <source>
        <dbReference type="ARBA" id="ARBA00022525"/>
    </source>
</evidence>
<evidence type="ECO:0000313" key="10">
    <source>
        <dbReference type="Proteomes" id="UP000245876"/>
    </source>
</evidence>
<dbReference type="Gene3D" id="2.60.40.10">
    <property type="entry name" value="Immunoglobulins"/>
    <property type="match status" value="1"/>
</dbReference>
<keyword evidence="10" id="KW-1185">Reference proteome</keyword>
<evidence type="ECO:0008006" key="11">
    <source>
        <dbReference type="Google" id="ProtNLM"/>
    </source>
</evidence>
<protein>
    <recommendedName>
        <fullName evidence="11">Cell surface protein</fullName>
    </recommendedName>
</protein>
<dbReference type="Proteomes" id="UP000245876">
    <property type="component" value="Unassembled WGS sequence"/>
</dbReference>
<dbReference type="AlphaFoldDB" id="A0A2U2N0G2"/>
<dbReference type="OrthoDB" id="3199332at2"/>
<keyword evidence="5" id="KW-1133">Transmembrane helix</keyword>
<feature type="chain" id="PRO_5015680945" description="Cell surface protein" evidence="6">
    <location>
        <begin position="30"/>
        <end position="437"/>
    </location>
</feature>
<dbReference type="RefSeq" id="WP_109058053.1">
    <property type="nucleotide sequence ID" value="NZ_QFFM01000034.1"/>
</dbReference>
<dbReference type="NCBIfam" id="TIGR01167">
    <property type="entry name" value="LPXTG_anchor"/>
    <property type="match status" value="1"/>
</dbReference>